<reference evidence="10 12" key="2">
    <citation type="submission" date="2016-10" db="EMBL/GenBank/DDBJ databases">
        <authorList>
            <person name="Varghese N."/>
            <person name="Submissions S."/>
        </authorList>
    </citation>
    <scope>NUCLEOTIDE SEQUENCE [LARGE SCALE GENOMIC DNA]</scope>
    <source>
        <strain evidence="10 12">DSM 21619</strain>
    </source>
</reference>
<evidence type="ECO:0000256" key="4">
    <source>
        <dbReference type="ARBA" id="ARBA00022692"/>
    </source>
</evidence>
<dbReference type="PANTHER" id="PTHR33778:SF1">
    <property type="entry name" value="MAGNESIUM TRANSPORTER YHID-RELATED"/>
    <property type="match status" value="1"/>
</dbReference>
<feature type="transmembrane region" description="Helical" evidence="7">
    <location>
        <begin position="43"/>
        <end position="63"/>
    </location>
</feature>
<dbReference type="KEGG" id="tap:GZ22_17630"/>
<evidence type="ECO:0000256" key="6">
    <source>
        <dbReference type="ARBA" id="ARBA00023136"/>
    </source>
</evidence>
<comment type="similarity">
    <text evidence="2">Belongs to the MgtC/SapB family.</text>
</comment>
<evidence type="ECO:0000256" key="5">
    <source>
        <dbReference type="ARBA" id="ARBA00022989"/>
    </source>
</evidence>
<dbReference type="RefSeq" id="WP_038565090.1">
    <property type="nucleotide sequence ID" value="NZ_CP008876.1"/>
</dbReference>
<evidence type="ECO:0000313" key="12">
    <source>
        <dbReference type="Proteomes" id="UP000199735"/>
    </source>
</evidence>
<dbReference type="Proteomes" id="UP000199735">
    <property type="component" value="Unassembled WGS sequence"/>
</dbReference>
<dbReference type="Proteomes" id="UP000027980">
    <property type="component" value="Chromosome"/>
</dbReference>
<keyword evidence="5 7" id="KW-1133">Transmembrane helix</keyword>
<dbReference type="PRINTS" id="PR01837">
    <property type="entry name" value="MGTCSAPBPROT"/>
</dbReference>
<protein>
    <submittedName>
        <fullName evidence="9">ATPase</fullName>
    </submittedName>
    <submittedName>
        <fullName evidence="10">Mg2+ transporter-C (MgtC) family protein</fullName>
    </submittedName>
</protein>
<dbReference type="PANTHER" id="PTHR33778">
    <property type="entry name" value="PROTEIN MGTC"/>
    <property type="match status" value="1"/>
</dbReference>
<reference evidence="9 11" key="1">
    <citation type="submission" date="2014-07" db="EMBL/GenBank/DDBJ databases">
        <title>Complete genome sequence of a moderately halophilic bacterium Terribacillus aidingensis MP602, isolated from Cryptomeria fortunei in Tianmu mountain in China.</title>
        <authorList>
            <person name="Wang Y."/>
            <person name="Lu P."/>
            <person name="Zhang L."/>
        </authorList>
    </citation>
    <scope>NUCLEOTIDE SEQUENCE [LARGE SCALE GENOMIC DNA]</scope>
    <source>
        <strain evidence="9 11">MP602</strain>
    </source>
</reference>
<evidence type="ECO:0000313" key="9">
    <source>
        <dbReference type="EMBL" id="AIF68270.1"/>
    </source>
</evidence>
<keyword evidence="6 7" id="KW-0472">Membrane</keyword>
<evidence type="ECO:0000256" key="1">
    <source>
        <dbReference type="ARBA" id="ARBA00004651"/>
    </source>
</evidence>
<accession>A0AAX2EK51</accession>
<evidence type="ECO:0000313" key="10">
    <source>
        <dbReference type="EMBL" id="SEO14485.1"/>
    </source>
</evidence>
<evidence type="ECO:0000313" key="11">
    <source>
        <dbReference type="Proteomes" id="UP000027980"/>
    </source>
</evidence>
<evidence type="ECO:0000259" key="8">
    <source>
        <dbReference type="Pfam" id="PF02308"/>
    </source>
</evidence>
<dbReference type="EMBL" id="FOCD01000008">
    <property type="protein sequence ID" value="SEO14485.1"/>
    <property type="molecule type" value="Genomic_DNA"/>
</dbReference>
<evidence type="ECO:0000256" key="2">
    <source>
        <dbReference type="ARBA" id="ARBA00009298"/>
    </source>
</evidence>
<evidence type="ECO:0000256" key="3">
    <source>
        <dbReference type="ARBA" id="ARBA00022475"/>
    </source>
</evidence>
<dbReference type="InterPro" id="IPR003416">
    <property type="entry name" value="MgtC/SapB/SrpB/YhiD_fam"/>
</dbReference>
<dbReference type="AlphaFoldDB" id="A0A075LNI3"/>
<dbReference type="EMBL" id="CP008876">
    <property type="protein sequence ID" value="AIF68270.1"/>
    <property type="molecule type" value="Genomic_DNA"/>
</dbReference>
<feature type="transmembrane region" description="Helical" evidence="7">
    <location>
        <begin position="12"/>
        <end position="31"/>
    </location>
</feature>
<dbReference type="HOGENOM" id="CLU_079292_0_1_9"/>
<comment type="subcellular location">
    <subcellularLocation>
        <location evidence="1">Cell membrane</location>
        <topology evidence="1">Multi-pass membrane protein</topology>
    </subcellularLocation>
</comment>
<dbReference type="Pfam" id="PF02308">
    <property type="entry name" value="MgtC"/>
    <property type="match status" value="1"/>
</dbReference>
<evidence type="ECO:0000256" key="7">
    <source>
        <dbReference type="SAM" id="Phobius"/>
    </source>
</evidence>
<dbReference type="GO" id="GO:0005886">
    <property type="term" value="C:plasma membrane"/>
    <property type="evidence" value="ECO:0007669"/>
    <property type="project" value="UniProtKB-SubCell"/>
</dbReference>
<dbReference type="InterPro" id="IPR049177">
    <property type="entry name" value="MgtC_SapB_SrpB_YhiD_N"/>
</dbReference>
<feature type="transmembrane region" description="Helical" evidence="7">
    <location>
        <begin position="102"/>
        <end position="121"/>
    </location>
</feature>
<proteinExistence type="inferred from homology"/>
<organism evidence="9 11">
    <name type="scientific">Terribacillus saccharophilus</name>
    <dbReference type="NCBI Taxonomy" id="361277"/>
    <lineage>
        <taxon>Bacteria</taxon>
        <taxon>Bacillati</taxon>
        <taxon>Bacillota</taxon>
        <taxon>Bacilli</taxon>
        <taxon>Bacillales</taxon>
        <taxon>Bacillaceae</taxon>
        <taxon>Terribacillus</taxon>
    </lineage>
</organism>
<dbReference type="OrthoDB" id="9811198at2"/>
<name>A0A075LNI3_9BACI</name>
<gene>
    <name evidence="9" type="ORF">GZ22_17630</name>
    <name evidence="10" type="ORF">SAMN04489762_3563</name>
</gene>
<feature type="domain" description="MgtC/SapB/SrpB/YhiD N-terminal" evidence="8">
    <location>
        <begin position="16"/>
        <end position="146"/>
    </location>
</feature>
<keyword evidence="3" id="KW-1003">Cell membrane</keyword>
<dbReference type="GeneID" id="34221942"/>
<accession>A0A075LNI3</accession>
<feature type="transmembrane region" description="Helical" evidence="7">
    <location>
        <begin position="127"/>
        <end position="144"/>
    </location>
</feature>
<keyword evidence="4 7" id="KW-0812">Transmembrane</keyword>
<feature type="transmembrane region" description="Helical" evidence="7">
    <location>
        <begin position="75"/>
        <end position="95"/>
    </location>
</feature>
<sequence length="231" mass="25825">MEQYFDDQFLTVMMKIIIAVFLSGAIGMERGLGNHHAGLRTHILVGVGSCLMMILSLYGFTAFSEEHDYVQFDPARIPSYVISGIGFLGAGTILVNGTTVRGLTTAASVWTVAGLGLVIGAGMYMEAVFTTIIILLILIFLNNFEKLFLSSKKQKAYRLEIELDRDEGVAPIMEILERHHLALTNMKMRKHHHDSRMLHVELATRYAINEMELFEELTNLSNIRSVSTVKS</sequence>